<accession>A0ACB8RG27</accession>
<dbReference type="Proteomes" id="UP000814033">
    <property type="component" value="Unassembled WGS sequence"/>
</dbReference>
<reference evidence="1" key="2">
    <citation type="journal article" date="2022" name="New Phytol.">
        <title>Evolutionary transition to the ectomycorrhizal habit in the genomes of a hyperdiverse lineage of mushroom-forming fungi.</title>
        <authorList>
            <person name="Looney B."/>
            <person name="Miyauchi S."/>
            <person name="Morin E."/>
            <person name="Drula E."/>
            <person name="Courty P.E."/>
            <person name="Kohler A."/>
            <person name="Kuo A."/>
            <person name="LaButti K."/>
            <person name="Pangilinan J."/>
            <person name="Lipzen A."/>
            <person name="Riley R."/>
            <person name="Andreopoulos W."/>
            <person name="He G."/>
            <person name="Johnson J."/>
            <person name="Nolan M."/>
            <person name="Tritt A."/>
            <person name="Barry K.W."/>
            <person name="Grigoriev I.V."/>
            <person name="Nagy L.G."/>
            <person name="Hibbett D."/>
            <person name="Henrissat B."/>
            <person name="Matheny P.B."/>
            <person name="Labbe J."/>
            <person name="Martin F.M."/>
        </authorList>
    </citation>
    <scope>NUCLEOTIDE SEQUENCE</scope>
    <source>
        <strain evidence="1">FP105234-sp</strain>
    </source>
</reference>
<proteinExistence type="predicted"/>
<sequence>MSAYGAISLPNRPTEPLASTLWKLPPSAPGKPASPFTHLSLHHFTLARALDTPGLVDYTHSVFAAEVAKGTTYPQEDVPSDPYSRDAFTSYFWAADVLVAIGTSAAGQDGGEDTGVEVKASVADVRQERAWVECLVGFYYVKPNYPGRSSHICNAGFVIPPPHRRFGYGKTLGKSYLHYAPRLGFKASVFNLVYTSNVASMRIWDSLGFTRAGLIPRAGRLRRADGEGEEWVDAVVYYRSFLEEGEWRALP</sequence>
<keyword evidence="2" id="KW-1185">Reference proteome</keyword>
<dbReference type="EMBL" id="MU276055">
    <property type="protein sequence ID" value="KAI0042636.1"/>
    <property type="molecule type" value="Genomic_DNA"/>
</dbReference>
<reference evidence="1" key="1">
    <citation type="submission" date="2021-02" db="EMBL/GenBank/DDBJ databases">
        <authorList>
            <consortium name="DOE Joint Genome Institute"/>
            <person name="Ahrendt S."/>
            <person name="Looney B.P."/>
            <person name="Miyauchi S."/>
            <person name="Morin E."/>
            <person name="Drula E."/>
            <person name="Courty P.E."/>
            <person name="Chicoki N."/>
            <person name="Fauchery L."/>
            <person name="Kohler A."/>
            <person name="Kuo A."/>
            <person name="Labutti K."/>
            <person name="Pangilinan J."/>
            <person name="Lipzen A."/>
            <person name="Riley R."/>
            <person name="Andreopoulos W."/>
            <person name="He G."/>
            <person name="Johnson J."/>
            <person name="Barry K.W."/>
            <person name="Grigoriev I.V."/>
            <person name="Nagy L."/>
            <person name="Hibbett D."/>
            <person name="Henrissat B."/>
            <person name="Matheny P.B."/>
            <person name="Labbe J."/>
            <person name="Martin F."/>
        </authorList>
    </citation>
    <scope>NUCLEOTIDE SEQUENCE</scope>
    <source>
        <strain evidence="1">FP105234-sp</strain>
    </source>
</reference>
<gene>
    <name evidence="1" type="ORF">FA95DRAFT_1564137</name>
</gene>
<evidence type="ECO:0000313" key="1">
    <source>
        <dbReference type="EMBL" id="KAI0042636.1"/>
    </source>
</evidence>
<comment type="caution">
    <text evidence="1">The sequence shown here is derived from an EMBL/GenBank/DDBJ whole genome shotgun (WGS) entry which is preliminary data.</text>
</comment>
<protein>
    <submittedName>
        <fullName evidence="1">Uncharacterized protein</fullName>
    </submittedName>
</protein>
<name>A0ACB8RG27_9AGAM</name>
<organism evidence="1 2">
    <name type="scientific">Auriscalpium vulgare</name>
    <dbReference type="NCBI Taxonomy" id="40419"/>
    <lineage>
        <taxon>Eukaryota</taxon>
        <taxon>Fungi</taxon>
        <taxon>Dikarya</taxon>
        <taxon>Basidiomycota</taxon>
        <taxon>Agaricomycotina</taxon>
        <taxon>Agaricomycetes</taxon>
        <taxon>Russulales</taxon>
        <taxon>Auriscalpiaceae</taxon>
        <taxon>Auriscalpium</taxon>
    </lineage>
</organism>
<evidence type="ECO:0000313" key="2">
    <source>
        <dbReference type="Proteomes" id="UP000814033"/>
    </source>
</evidence>